<sequence length="100" mass="11008">MGMVMLVEMGGGMLAMAVFQMTMNNGNRNQRINGDRRDYFRYLSQTRVRSASTRRNSRTRWPGGTPTRSPGPAAAAAARPTRRTWRARPRHGPSGATAAG</sequence>
<protein>
    <submittedName>
        <fullName evidence="2">S-DNA-T family DNA segregation ATPase FtsK/SpoIIIE</fullName>
    </submittedName>
</protein>
<name>A0A562IB20_MICOL</name>
<dbReference type="AlphaFoldDB" id="A0A562IB20"/>
<evidence type="ECO:0000313" key="3">
    <source>
        <dbReference type="Proteomes" id="UP000319825"/>
    </source>
</evidence>
<keyword evidence="3" id="KW-1185">Reference proteome</keyword>
<dbReference type="Proteomes" id="UP000319825">
    <property type="component" value="Unassembled WGS sequence"/>
</dbReference>
<proteinExistence type="predicted"/>
<feature type="compositionally biased region" description="Basic residues" evidence="1">
    <location>
        <begin position="80"/>
        <end position="91"/>
    </location>
</feature>
<gene>
    <name evidence="2" type="ORF">JD77_03069</name>
</gene>
<evidence type="ECO:0000256" key="1">
    <source>
        <dbReference type="SAM" id="MobiDB-lite"/>
    </source>
</evidence>
<reference evidence="2 3" key="1">
    <citation type="submission" date="2019-07" db="EMBL/GenBank/DDBJ databases">
        <title>R&amp;d 2014.</title>
        <authorList>
            <person name="Klenk H.-P."/>
        </authorList>
    </citation>
    <scope>NUCLEOTIDE SEQUENCE [LARGE SCALE GENOMIC DNA]</scope>
    <source>
        <strain evidence="2 3">DSM 43868</strain>
    </source>
</reference>
<dbReference type="EMBL" id="VLKE01000001">
    <property type="protein sequence ID" value="TWH68082.1"/>
    <property type="molecule type" value="Genomic_DNA"/>
</dbReference>
<comment type="caution">
    <text evidence="2">The sequence shown here is derived from an EMBL/GenBank/DDBJ whole genome shotgun (WGS) entry which is preliminary data.</text>
</comment>
<feature type="compositionally biased region" description="Low complexity" evidence="1">
    <location>
        <begin position="47"/>
        <end position="79"/>
    </location>
</feature>
<dbReference type="RefSeq" id="WP_145774960.1">
    <property type="nucleotide sequence ID" value="NZ_BAAATQ010000108.1"/>
</dbReference>
<accession>A0A562IB20</accession>
<feature type="region of interest" description="Disordered" evidence="1">
    <location>
        <begin position="47"/>
        <end position="100"/>
    </location>
</feature>
<evidence type="ECO:0000313" key="2">
    <source>
        <dbReference type="EMBL" id="TWH68082.1"/>
    </source>
</evidence>
<organism evidence="2 3">
    <name type="scientific">Micromonospora olivasterospora</name>
    <dbReference type="NCBI Taxonomy" id="1880"/>
    <lineage>
        <taxon>Bacteria</taxon>
        <taxon>Bacillati</taxon>
        <taxon>Actinomycetota</taxon>
        <taxon>Actinomycetes</taxon>
        <taxon>Micromonosporales</taxon>
        <taxon>Micromonosporaceae</taxon>
        <taxon>Micromonospora</taxon>
    </lineage>
</organism>